<comment type="subcellular location">
    <subcellularLocation>
        <location evidence="2">Membrane</location>
        <topology evidence="2">Multi-pass membrane protein</topology>
    </subcellularLocation>
</comment>
<keyword evidence="9" id="KW-0067">ATP-binding</keyword>
<dbReference type="GO" id="GO:0016020">
    <property type="term" value="C:membrane"/>
    <property type="evidence" value="ECO:0007669"/>
    <property type="project" value="UniProtKB-SubCell"/>
</dbReference>
<dbReference type="EC" id="2.7.13.3" evidence="3"/>
<evidence type="ECO:0000256" key="9">
    <source>
        <dbReference type="ARBA" id="ARBA00022840"/>
    </source>
</evidence>
<evidence type="ECO:0000256" key="4">
    <source>
        <dbReference type="ARBA" id="ARBA00022553"/>
    </source>
</evidence>
<keyword evidence="11" id="KW-0902">Two-component regulatory system</keyword>
<dbReference type="GO" id="GO:0000160">
    <property type="term" value="P:phosphorelay signal transduction system"/>
    <property type="evidence" value="ECO:0007669"/>
    <property type="project" value="UniProtKB-KW"/>
</dbReference>
<keyword evidence="6 13" id="KW-0812">Transmembrane</keyword>
<dbReference type="InterPro" id="IPR011495">
    <property type="entry name" value="Sig_transdc_His_kin_sub2_dim/P"/>
</dbReference>
<feature type="transmembrane region" description="Helical" evidence="13">
    <location>
        <begin position="20"/>
        <end position="41"/>
    </location>
</feature>
<comment type="catalytic activity">
    <reaction evidence="1">
        <text>ATP + protein L-histidine = ADP + protein N-phospho-L-histidine.</text>
        <dbReference type="EC" id="2.7.13.3"/>
    </reaction>
</comment>
<dbReference type="PANTHER" id="PTHR41523">
    <property type="entry name" value="TWO-COMPONENT SYSTEM SENSOR PROTEIN"/>
    <property type="match status" value="1"/>
</dbReference>
<dbReference type="InterPro" id="IPR036890">
    <property type="entry name" value="HATPase_C_sf"/>
</dbReference>
<dbReference type="GO" id="GO:0004673">
    <property type="term" value="F:protein histidine kinase activity"/>
    <property type="evidence" value="ECO:0007669"/>
    <property type="project" value="UniProtKB-EC"/>
</dbReference>
<evidence type="ECO:0000256" key="3">
    <source>
        <dbReference type="ARBA" id="ARBA00012438"/>
    </source>
</evidence>
<dbReference type="KEGG" id="qso:IRL76_04230"/>
<keyword evidence="5" id="KW-0808">Transferase</keyword>
<evidence type="ECO:0000256" key="8">
    <source>
        <dbReference type="ARBA" id="ARBA00022777"/>
    </source>
</evidence>
<evidence type="ECO:0000256" key="12">
    <source>
        <dbReference type="ARBA" id="ARBA00023136"/>
    </source>
</evidence>
<evidence type="ECO:0000259" key="15">
    <source>
        <dbReference type="Pfam" id="PF13493"/>
    </source>
</evidence>
<feature type="domain" description="Signal transduction histidine kinase subgroup 2 dimerisation and phosphoacceptor" evidence="14">
    <location>
        <begin position="144"/>
        <end position="218"/>
    </location>
</feature>
<keyword evidence="12 13" id="KW-0472">Membrane</keyword>
<evidence type="ECO:0000256" key="2">
    <source>
        <dbReference type="ARBA" id="ARBA00004141"/>
    </source>
</evidence>
<feature type="transmembrane region" description="Helical" evidence="13">
    <location>
        <begin position="53"/>
        <end position="83"/>
    </location>
</feature>
<keyword evidence="4" id="KW-0597">Phosphoprotein</keyword>
<dbReference type="AlphaFoldDB" id="A0A7S8IVL6"/>
<evidence type="ECO:0000313" key="17">
    <source>
        <dbReference type="Proteomes" id="UP000594459"/>
    </source>
</evidence>
<keyword evidence="17" id="KW-1185">Reference proteome</keyword>
<evidence type="ECO:0000259" key="14">
    <source>
        <dbReference type="Pfam" id="PF07568"/>
    </source>
</evidence>
<dbReference type="RefSeq" id="WP_200983469.1">
    <property type="nucleotide sequence ID" value="NZ_CP064654.1"/>
</dbReference>
<sequence length="337" mass="37187">MQRLAQFDVSRQFLSRRGKLAAQVIFGGLCATAMIGLRSVFDMWAPTSGPFALIYPTVLLATLYGHWRAGLTAFLTTFMWAWYFILPEADSFYFSDPTDPPRVMLNAACALILLFFAEVFRRAAHSTVEQIRLDADRRLTLLTELEHRTKNNFALVASMLEIQKRRLGNPELHGPLEDAAGRVRTFADAYSSLAMEQAHDSDVAMKPYLDVLLDRIERAAIPDNVTLSREIDRISLPREAAVAVGLYLNEAVSNCLKYAFPEERRGNIGVFFTVIDGDWRLTIEDNGVGVDAVPSVDGGLGSSLMSAFAQQAGATHVSGPALHGYRSEMATCKSSVA</sequence>
<feature type="domain" description="Sensor protein KdpD transmembrane" evidence="15">
    <location>
        <begin position="30"/>
        <end position="126"/>
    </location>
</feature>
<evidence type="ECO:0000313" key="16">
    <source>
        <dbReference type="EMBL" id="QPC99765.1"/>
    </source>
</evidence>
<dbReference type="Pfam" id="PF07568">
    <property type="entry name" value="HisKA_2"/>
    <property type="match status" value="1"/>
</dbReference>
<dbReference type="PANTHER" id="PTHR41523:SF8">
    <property type="entry name" value="ETHYLENE RESPONSE SENSOR PROTEIN"/>
    <property type="match status" value="1"/>
</dbReference>
<keyword evidence="8 16" id="KW-0418">Kinase</keyword>
<evidence type="ECO:0000256" key="13">
    <source>
        <dbReference type="SAM" id="Phobius"/>
    </source>
</evidence>
<feature type="transmembrane region" description="Helical" evidence="13">
    <location>
        <begin position="103"/>
        <end position="120"/>
    </location>
</feature>
<accession>A0A7S8IVL6</accession>
<evidence type="ECO:0000256" key="7">
    <source>
        <dbReference type="ARBA" id="ARBA00022741"/>
    </source>
</evidence>
<evidence type="ECO:0000256" key="6">
    <source>
        <dbReference type="ARBA" id="ARBA00022692"/>
    </source>
</evidence>
<dbReference type="InterPro" id="IPR025201">
    <property type="entry name" value="KdpD_TM"/>
</dbReference>
<dbReference type="GO" id="GO:0005524">
    <property type="term" value="F:ATP binding"/>
    <property type="evidence" value="ECO:0007669"/>
    <property type="project" value="UniProtKB-KW"/>
</dbReference>
<evidence type="ECO:0000256" key="1">
    <source>
        <dbReference type="ARBA" id="ARBA00000085"/>
    </source>
</evidence>
<dbReference type="Proteomes" id="UP000594459">
    <property type="component" value="Chromosome"/>
</dbReference>
<dbReference type="Gene3D" id="1.20.120.620">
    <property type="entry name" value="Backbone structure of the membrane domain of e. Coli histidine kinase receptor kdpd"/>
    <property type="match status" value="1"/>
</dbReference>
<evidence type="ECO:0000256" key="5">
    <source>
        <dbReference type="ARBA" id="ARBA00022679"/>
    </source>
</evidence>
<dbReference type="Gene3D" id="3.30.565.10">
    <property type="entry name" value="Histidine kinase-like ATPase, C-terminal domain"/>
    <property type="match status" value="1"/>
</dbReference>
<proteinExistence type="predicted"/>
<dbReference type="InterPro" id="IPR038318">
    <property type="entry name" value="KdpD_sf"/>
</dbReference>
<evidence type="ECO:0000256" key="11">
    <source>
        <dbReference type="ARBA" id="ARBA00023012"/>
    </source>
</evidence>
<evidence type="ECO:0000256" key="10">
    <source>
        <dbReference type="ARBA" id="ARBA00022989"/>
    </source>
</evidence>
<protein>
    <recommendedName>
        <fullName evidence="3">histidine kinase</fullName>
        <ecNumber evidence="3">2.7.13.3</ecNumber>
    </recommendedName>
</protein>
<keyword evidence="7" id="KW-0547">Nucleotide-binding</keyword>
<dbReference type="EMBL" id="CP064654">
    <property type="protein sequence ID" value="QPC99765.1"/>
    <property type="molecule type" value="Genomic_DNA"/>
</dbReference>
<keyword evidence="10 13" id="KW-1133">Transmembrane helix</keyword>
<gene>
    <name evidence="16" type="ORF">IRL76_04230</name>
</gene>
<dbReference type="Pfam" id="PF13493">
    <property type="entry name" value="DUF4118"/>
    <property type="match status" value="1"/>
</dbReference>
<organism evidence="16 17">
    <name type="scientific">Qipengyuania soli</name>
    <dbReference type="NCBI Taxonomy" id="2782568"/>
    <lineage>
        <taxon>Bacteria</taxon>
        <taxon>Pseudomonadati</taxon>
        <taxon>Pseudomonadota</taxon>
        <taxon>Alphaproteobacteria</taxon>
        <taxon>Sphingomonadales</taxon>
        <taxon>Erythrobacteraceae</taxon>
        <taxon>Qipengyuania</taxon>
    </lineage>
</organism>
<name>A0A7S8IVL6_9SPHN</name>
<dbReference type="SUPFAM" id="SSF55874">
    <property type="entry name" value="ATPase domain of HSP90 chaperone/DNA topoisomerase II/histidine kinase"/>
    <property type="match status" value="1"/>
</dbReference>
<reference evidence="16 17" key="1">
    <citation type="submission" date="2020-11" db="EMBL/GenBank/DDBJ databases">
        <title>The genome sequence of Erythrobacter sp. 6D36.</title>
        <authorList>
            <person name="Liu Y."/>
        </authorList>
    </citation>
    <scope>NUCLEOTIDE SEQUENCE [LARGE SCALE GENOMIC DNA]</scope>
    <source>
        <strain evidence="16 17">6D36</strain>
    </source>
</reference>